<dbReference type="InterPro" id="IPR044974">
    <property type="entry name" value="Disease_R_plants"/>
</dbReference>
<dbReference type="GO" id="GO:0007165">
    <property type="term" value="P:signal transduction"/>
    <property type="evidence" value="ECO:0007669"/>
    <property type="project" value="InterPro"/>
</dbReference>
<dbReference type="GO" id="GO:0043531">
    <property type="term" value="F:ADP binding"/>
    <property type="evidence" value="ECO:0007669"/>
    <property type="project" value="InterPro"/>
</dbReference>
<protein>
    <submittedName>
        <fullName evidence="5">Disease resistance protein RUN1</fullName>
    </submittedName>
</protein>
<evidence type="ECO:0000256" key="2">
    <source>
        <dbReference type="ARBA" id="ARBA00022737"/>
    </source>
</evidence>
<dbReference type="InterPro" id="IPR002182">
    <property type="entry name" value="NB-ARC"/>
</dbReference>
<dbReference type="Pfam" id="PF00931">
    <property type="entry name" value="NB-ARC"/>
    <property type="match status" value="1"/>
</dbReference>
<feature type="non-terminal residue" evidence="5">
    <location>
        <position position="1"/>
    </location>
</feature>
<comment type="caution">
    <text evidence="5">The sequence shown here is derived from an EMBL/GenBank/DDBJ whole genome shotgun (WGS) entry which is preliminary data.</text>
</comment>
<sequence length="1126" mass="128905">MMLSSSSSSFSSNGKWKYNVFLSFRGEDTRGGFTDHLYNALIHKGISTFRDEDEIEEGKDISSDLFAAIEASRIALVVVSENYASSRWCLEELGKIFECHDRLGMLVLPIFYRVDPSDVRNQTGTFAEAFAKHQHRFGEHNPNIQKWRHLLTKLANLKAWPSEPWTYESEVIETIITLLWKKIQRTLNVIQEDKLVGIDSKLTKLSPLLNSNSDEDVIYIGIHGMGGIGKTTLARVCYERIRDKFEAHCFVSNIQEKFETSGLPYLQSQLLSRMFSIKNNDIWDVDEGIAMINQAILRKKILLVLDNVNCLEQVMGLIPNKEGFGDGSTIIMTTRNADLLSNQLGVKRMFELEELTNEEALELLNLSASLKPNCLEHSKNIVKIVGGHPLALTLLGSSLKNKDSRVWKYAIEELEGGGNIHDKVFKCLKVSYDGLDEWEKEIFLDVACFFKGKRKKLVEEILHDCGFHAKTRVDCLIQRSLLTLSRNNKLRMHDLLQEMGRKIVRHKPIQDRLWRQKDIKNMVREASVESILFKSTRNIVEFPILFSRMHQLRLLNFQNVRLKNELEYCIPSELRYLKWKGYPLEILVLNSEEYKLIVLHMCHSNLKQFWQGEKHLEELKYIKLNHSQKLSKTPNFETIPNLTTLELEGCTNLVNIHPTIFTAKKLTFLSLKDCINLTNFPTKINIHALQVLILSSCSKLKMVPEFSGNTNILLKLCLDGTSISSLPSSIAILDHLEVLSLTNCKNLINISNALDKITSLKSLNLSGCSKLGNRKRKWGDVETVEIDVRRTARRTNDGDNIFRKIFLWLCKAPTSGIFGIPSLAGLYSLTRLNLSDCKLEEVPEGIECLVSLVNLNLSRNNFSRLPTSISRLHNLRRLNVNECEKLLHFPELPPRILRLMSTGCISLKDFLDVSKVDHSYFMIEVNLMNCFQWVDNKELHKLITSWMQKMLFRKGAFNIMVPGSEIPDWFTTKKMGSSICVEWDYDTPNANMVRFALCVVCGPCNKNDTIDVPTIIVASVTGKDRNDPNLNNGDLIVGSFNVLGMKKLDHIWMFVLPRTTTLTNKINNCKEIEFRFLVPFQTITPNVELKKCGVGLINMEEESEAMKRYASYIIVKNRMKSLLKYE</sequence>
<evidence type="ECO:0000256" key="3">
    <source>
        <dbReference type="ARBA" id="ARBA00023027"/>
    </source>
</evidence>
<dbReference type="FunFam" id="3.40.50.10140:FF:000007">
    <property type="entry name" value="Disease resistance protein (TIR-NBS-LRR class)"/>
    <property type="match status" value="1"/>
</dbReference>
<dbReference type="PROSITE" id="PS50104">
    <property type="entry name" value="TIR"/>
    <property type="match status" value="1"/>
</dbReference>
<dbReference type="SMART" id="SM00255">
    <property type="entry name" value="TIR"/>
    <property type="match status" value="1"/>
</dbReference>
<evidence type="ECO:0000313" key="5">
    <source>
        <dbReference type="EMBL" id="KAG6592341.1"/>
    </source>
</evidence>
<dbReference type="InterPro" id="IPR045344">
    <property type="entry name" value="C-JID"/>
</dbReference>
<name>A0AAV6N7X1_9ROSI</name>
<dbReference type="Pfam" id="PF23282">
    <property type="entry name" value="WHD_ROQ1"/>
    <property type="match status" value="1"/>
</dbReference>
<dbReference type="PANTHER" id="PTHR11017:SF527">
    <property type="entry name" value="TMV RESISTANCE PROTEIN N-LIKE"/>
    <property type="match status" value="1"/>
</dbReference>
<accession>A0AAV6N7X1</accession>
<dbReference type="InterPro" id="IPR000157">
    <property type="entry name" value="TIR_dom"/>
</dbReference>
<dbReference type="InterPro" id="IPR003591">
    <property type="entry name" value="Leu-rich_rpt_typical-subtyp"/>
</dbReference>
<dbReference type="AlphaFoldDB" id="A0AAV6N7X1"/>
<keyword evidence="3" id="KW-0520">NAD</keyword>
<organism evidence="5 6">
    <name type="scientific">Cucurbita argyrosperma subsp. sororia</name>
    <dbReference type="NCBI Taxonomy" id="37648"/>
    <lineage>
        <taxon>Eukaryota</taxon>
        <taxon>Viridiplantae</taxon>
        <taxon>Streptophyta</taxon>
        <taxon>Embryophyta</taxon>
        <taxon>Tracheophyta</taxon>
        <taxon>Spermatophyta</taxon>
        <taxon>Magnoliopsida</taxon>
        <taxon>eudicotyledons</taxon>
        <taxon>Gunneridae</taxon>
        <taxon>Pentapetalae</taxon>
        <taxon>rosids</taxon>
        <taxon>fabids</taxon>
        <taxon>Cucurbitales</taxon>
        <taxon>Cucurbitaceae</taxon>
        <taxon>Cucurbiteae</taxon>
        <taxon>Cucurbita</taxon>
    </lineage>
</organism>
<keyword evidence="2" id="KW-0677">Repeat</keyword>
<dbReference type="InterPro" id="IPR058192">
    <property type="entry name" value="WHD_ROQ1-like"/>
</dbReference>
<evidence type="ECO:0000256" key="1">
    <source>
        <dbReference type="ARBA" id="ARBA00022614"/>
    </source>
</evidence>
<keyword evidence="1" id="KW-0433">Leucine-rich repeat</keyword>
<dbReference type="Pfam" id="PF01582">
    <property type="entry name" value="TIR"/>
    <property type="match status" value="1"/>
</dbReference>
<dbReference type="Proteomes" id="UP000685013">
    <property type="component" value="Chromosome 9"/>
</dbReference>
<gene>
    <name evidence="5" type="primary">RUN1</name>
    <name evidence="5" type="ORF">SDJN03_14687</name>
</gene>
<dbReference type="GO" id="GO:0006952">
    <property type="term" value="P:defense response"/>
    <property type="evidence" value="ECO:0007669"/>
    <property type="project" value="InterPro"/>
</dbReference>
<evidence type="ECO:0000313" key="6">
    <source>
        <dbReference type="Proteomes" id="UP000685013"/>
    </source>
</evidence>
<dbReference type="PANTHER" id="PTHR11017">
    <property type="entry name" value="LEUCINE-RICH REPEAT-CONTAINING PROTEIN"/>
    <property type="match status" value="1"/>
</dbReference>
<dbReference type="Pfam" id="PF20160">
    <property type="entry name" value="C-JID"/>
    <property type="match status" value="1"/>
</dbReference>
<dbReference type="SMART" id="SM00369">
    <property type="entry name" value="LRR_TYP"/>
    <property type="match status" value="2"/>
</dbReference>
<dbReference type="EMBL" id="JAGKQH010000009">
    <property type="protein sequence ID" value="KAG6592341.1"/>
    <property type="molecule type" value="Genomic_DNA"/>
</dbReference>
<evidence type="ECO:0000259" key="4">
    <source>
        <dbReference type="PROSITE" id="PS50104"/>
    </source>
</evidence>
<feature type="domain" description="TIR" evidence="4">
    <location>
        <begin position="16"/>
        <end position="187"/>
    </location>
</feature>
<proteinExistence type="predicted"/>
<keyword evidence="6" id="KW-1185">Reference proteome</keyword>
<reference evidence="5 6" key="1">
    <citation type="journal article" date="2021" name="Hortic Res">
        <title>The domestication of Cucurbita argyrosperma as revealed by the genome of its wild relative.</title>
        <authorList>
            <person name="Barrera-Redondo J."/>
            <person name="Sanchez-de la Vega G."/>
            <person name="Aguirre-Liguori J.A."/>
            <person name="Castellanos-Morales G."/>
            <person name="Gutierrez-Guerrero Y.T."/>
            <person name="Aguirre-Dugua X."/>
            <person name="Aguirre-Planter E."/>
            <person name="Tenaillon M.I."/>
            <person name="Lira-Saade R."/>
            <person name="Eguiarte L.E."/>
        </authorList>
    </citation>
    <scope>NUCLEOTIDE SEQUENCE [LARGE SCALE GENOMIC DNA]</scope>
    <source>
        <strain evidence="5">JBR-2021</strain>
    </source>
</reference>